<proteinExistence type="predicted"/>
<organism evidence="2 3">
    <name type="scientific">Variovorax terrae</name>
    <dbReference type="NCBI Taxonomy" id="2923278"/>
    <lineage>
        <taxon>Bacteria</taxon>
        <taxon>Pseudomonadati</taxon>
        <taxon>Pseudomonadota</taxon>
        <taxon>Betaproteobacteria</taxon>
        <taxon>Burkholderiales</taxon>
        <taxon>Comamonadaceae</taxon>
        <taxon>Variovorax</taxon>
    </lineage>
</organism>
<name>A0A9X1VZA6_9BURK</name>
<dbReference type="Proteomes" id="UP001139447">
    <property type="component" value="Unassembled WGS sequence"/>
</dbReference>
<comment type="caution">
    <text evidence="2">The sequence shown here is derived from an EMBL/GenBank/DDBJ whole genome shotgun (WGS) entry which is preliminary data.</text>
</comment>
<sequence length="137" mass="15454">MSGIDVFAIQRLISDFAWAADRCLAAELSELFLPDGTLTVNELKLHGRAEIEQDCRHRFASPQRKTRHALSNLRIDALGDGAYAGTAVQLTFESSGSDQPVRLRVSDVLDRFEQDPQGRWRFRSRTIERQMALLIPA</sequence>
<dbReference type="SUPFAM" id="SSF54427">
    <property type="entry name" value="NTF2-like"/>
    <property type="match status" value="1"/>
</dbReference>
<dbReference type="Gene3D" id="3.10.450.50">
    <property type="match status" value="1"/>
</dbReference>
<evidence type="ECO:0000313" key="3">
    <source>
        <dbReference type="Proteomes" id="UP001139447"/>
    </source>
</evidence>
<dbReference type="InterPro" id="IPR037401">
    <property type="entry name" value="SnoaL-like"/>
</dbReference>
<gene>
    <name evidence="2" type="ORF">MMF98_17040</name>
</gene>
<feature type="domain" description="SnoaL-like" evidence="1">
    <location>
        <begin position="8"/>
        <end position="126"/>
    </location>
</feature>
<dbReference type="RefSeq" id="WP_243307907.1">
    <property type="nucleotide sequence ID" value="NZ_JALGBI010000002.1"/>
</dbReference>
<reference evidence="2" key="1">
    <citation type="submission" date="2022-03" db="EMBL/GenBank/DDBJ databases">
        <authorList>
            <person name="Woo C.Y."/>
        </authorList>
    </citation>
    <scope>NUCLEOTIDE SEQUENCE</scope>
    <source>
        <strain evidence="2">CYS-02</strain>
    </source>
</reference>
<keyword evidence="3" id="KW-1185">Reference proteome</keyword>
<accession>A0A9X1VZA6</accession>
<dbReference type="InterPro" id="IPR032710">
    <property type="entry name" value="NTF2-like_dom_sf"/>
</dbReference>
<evidence type="ECO:0000259" key="1">
    <source>
        <dbReference type="Pfam" id="PF13577"/>
    </source>
</evidence>
<dbReference type="EMBL" id="JALGBI010000002">
    <property type="protein sequence ID" value="MCJ0764924.1"/>
    <property type="molecule type" value="Genomic_DNA"/>
</dbReference>
<dbReference type="Pfam" id="PF13577">
    <property type="entry name" value="SnoaL_4"/>
    <property type="match status" value="1"/>
</dbReference>
<dbReference type="AlphaFoldDB" id="A0A9X1VZA6"/>
<protein>
    <submittedName>
        <fullName evidence="2">Nuclear transport factor 2 family protein</fullName>
    </submittedName>
</protein>
<evidence type="ECO:0000313" key="2">
    <source>
        <dbReference type="EMBL" id="MCJ0764924.1"/>
    </source>
</evidence>